<dbReference type="AlphaFoldDB" id="A0A166M0S4"/>
<organism evidence="3 4">
    <name type="scientific">Colletotrichum incanum</name>
    <name type="common">Soybean anthracnose fungus</name>
    <dbReference type="NCBI Taxonomy" id="1573173"/>
    <lineage>
        <taxon>Eukaryota</taxon>
        <taxon>Fungi</taxon>
        <taxon>Dikarya</taxon>
        <taxon>Ascomycota</taxon>
        <taxon>Pezizomycotina</taxon>
        <taxon>Sordariomycetes</taxon>
        <taxon>Hypocreomycetidae</taxon>
        <taxon>Glomerellales</taxon>
        <taxon>Glomerellaceae</taxon>
        <taxon>Colletotrichum</taxon>
        <taxon>Colletotrichum spaethianum species complex</taxon>
    </lineage>
</organism>
<evidence type="ECO:0000256" key="2">
    <source>
        <dbReference type="SAM" id="Phobius"/>
    </source>
</evidence>
<evidence type="ECO:0000313" key="4">
    <source>
        <dbReference type="Proteomes" id="UP000076584"/>
    </source>
</evidence>
<feature type="compositionally biased region" description="Basic and acidic residues" evidence="1">
    <location>
        <begin position="67"/>
        <end position="80"/>
    </location>
</feature>
<feature type="transmembrane region" description="Helical" evidence="2">
    <location>
        <begin position="170"/>
        <end position="188"/>
    </location>
</feature>
<evidence type="ECO:0000313" key="3">
    <source>
        <dbReference type="EMBL" id="KZL64142.1"/>
    </source>
</evidence>
<proteinExistence type="predicted"/>
<accession>A0A166M0S4</accession>
<feature type="transmembrane region" description="Helical" evidence="2">
    <location>
        <begin position="127"/>
        <end position="150"/>
    </location>
</feature>
<dbReference type="PANTHER" id="PTHR37544">
    <property type="entry name" value="SPRAY-RELATED"/>
    <property type="match status" value="1"/>
</dbReference>
<feature type="transmembrane region" description="Helical" evidence="2">
    <location>
        <begin position="208"/>
        <end position="228"/>
    </location>
</feature>
<keyword evidence="2" id="KW-1133">Transmembrane helix</keyword>
<name>A0A166M0S4_COLIC</name>
<feature type="transmembrane region" description="Helical" evidence="2">
    <location>
        <begin position="749"/>
        <end position="773"/>
    </location>
</feature>
<reference evidence="3 4" key="1">
    <citation type="submission" date="2015-06" db="EMBL/GenBank/DDBJ databases">
        <title>Survival trade-offs in plant roots during colonization by closely related pathogenic and mutualistic fungi.</title>
        <authorList>
            <person name="Hacquard S."/>
            <person name="Kracher B."/>
            <person name="Hiruma K."/>
            <person name="Weinman A."/>
            <person name="Muench P."/>
            <person name="Garrido Oter R."/>
            <person name="Ver Loren van Themaat E."/>
            <person name="Dallerey J.-F."/>
            <person name="Damm U."/>
            <person name="Henrissat B."/>
            <person name="Lespinet O."/>
            <person name="Thon M."/>
            <person name="Kemen E."/>
            <person name="McHardy A.C."/>
            <person name="Schulze-Lefert P."/>
            <person name="O'Connell R.J."/>
        </authorList>
    </citation>
    <scope>NUCLEOTIDE SEQUENCE [LARGE SCALE GENOMIC DNA]</scope>
    <source>
        <strain evidence="3 4">MAFF 238704</strain>
    </source>
</reference>
<feature type="transmembrane region" description="Helical" evidence="2">
    <location>
        <begin position="1142"/>
        <end position="1160"/>
    </location>
</feature>
<dbReference type="EMBL" id="LFIW01002706">
    <property type="protein sequence ID" value="KZL64142.1"/>
    <property type="molecule type" value="Genomic_DNA"/>
</dbReference>
<keyword evidence="2" id="KW-0812">Transmembrane</keyword>
<protein>
    <submittedName>
        <fullName evidence="3">Uncharacterized protein</fullName>
    </submittedName>
</protein>
<gene>
    <name evidence="3" type="ORF">CI238_00597</name>
</gene>
<feature type="region of interest" description="Disordered" evidence="1">
    <location>
        <begin position="53"/>
        <end position="108"/>
    </location>
</feature>
<dbReference type="Pfam" id="PF11915">
    <property type="entry name" value="DUF3433"/>
    <property type="match status" value="1"/>
</dbReference>
<feature type="compositionally biased region" description="Low complexity" evidence="1">
    <location>
        <begin position="87"/>
        <end position="102"/>
    </location>
</feature>
<dbReference type="InterPro" id="IPR021840">
    <property type="entry name" value="DUF3433"/>
</dbReference>
<dbReference type="PANTHER" id="PTHR37544:SF1">
    <property type="entry name" value="PHOSPHORIBOSYLAMINOIMIDAZOLE-SUCCINOCARBOXAMIDE SYNTHASE"/>
    <property type="match status" value="1"/>
</dbReference>
<evidence type="ECO:0000256" key="1">
    <source>
        <dbReference type="SAM" id="MobiDB-lite"/>
    </source>
</evidence>
<comment type="caution">
    <text evidence="3">The sequence shown here is derived from an EMBL/GenBank/DDBJ whole genome shotgun (WGS) entry which is preliminary data.</text>
</comment>
<dbReference type="STRING" id="1573173.A0A166M0S4"/>
<dbReference type="Proteomes" id="UP000076584">
    <property type="component" value="Unassembled WGS sequence"/>
</dbReference>
<sequence>MNIINDFAIRRKPVANTTTAGKGYATLGAGTTSVPAKADTVHIIKNSNTATKTMRSTGIEVDENQEELDRRNQSQHEFRPRRPPSSQPTSSSTSTNFMTSDDSQFESQPTKIDMETNHREDGHFSFYFSRLSLVGLATTFITMIVALEVLNLASERNKGIAPIDERNHYLWTYGPTFILTLFVALWGQLTHLKASYSIISPPSRLFDFTSILGSLTLRALVIVSTGLLSAAQQTMVEDVTITMLDQFNMSRKILNSAVDAGVTIWGVHQRGVAYPPGTTEKVAAQSFLVSGYVFEADFESCYEFSWTFPMANLSIASLARVASDSERAIFANYCQQPSSYDRLPMLEAGAASLFWTQTIDKCLDEEKDEYSHRVYASIIYNITNELICAPSMLCTPKYTLTRRKVTIISQSEKAGRVLAIDDEILEHIPMGVSNLNFTNFVIESISSATQMPSYRQGVPVSQTTLWWSVMNFTDPQPRRADLGSSSKFPELFRRMYKLSLLSKRTESVTEALSGISRHDSNRLVVEKLPLRVMESLLALLTGISLAFCFFPLTSLPTRSGFMLTLALIFNRSPQFLQVLTGTGKMTKLLLRSRLHNFRFYLLSGNTTTQIRIGVQPKKAKLTAPSKVDAVAGEQWRKPMATSLIYKSCLIAVTIFIVVTLEVLLQYSLKHGGVASVSMEGYMKYGWLFLPPLVMGSLALAYNTVDTTNRLLHPFQQLRDARSPNFLAIRYDPLGKLTATAIAHAIKCRYFALAAGMFTSLLGPILTIAASGLYSVSLVPGIQRTEVSLTGWFDVSTASLNHSMYIANPVPNYTDAAMSQAILFNNVSYMKGTYESFAFPRMELPPHLTENAKDNASTNESSRSSSLTVRLSAVRGQLNCTNTSIEHTLRIWIPIDPPPKCAPPLQPNITDGRDRSKLMLAGWQTRRPFNGFFAWQARRWWSRPLDDFEIIGHIDHWSPFDVCMDGKQHIFFTFGHQTEKITEEVQVVHCMPYLESVSVDAKILLPDLESPQDPVDKPIAIEETAEVWDSGPGKDYPITFPVLVNIQSSRERGKNVDEFFQALTTAKDAIPLEEVAKIDATDRMMEKMNKLYQILVAQTLNDHFPSGIPLNGTLPNGFLPVVNGSVVDGSRMRLLQSPVSTRILEGLILVMLLCSVVIFALTRRAVILPKNPGSIASRMSLLADSTLLEYMAVDNDLFTSRPYIKGRGGVSIIKSETDKQDLSIEDTFSLGWWHSKKGSSRYGIDLGLADSDPR</sequence>
<feature type="transmembrane region" description="Helical" evidence="2">
    <location>
        <begin position="643"/>
        <end position="664"/>
    </location>
</feature>
<keyword evidence="2" id="KW-0472">Membrane</keyword>
<feature type="transmembrane region" description="Helical" evidence="2">
    <location>
        <begin position="684"/>
        <end position="704"/>
    </location>
</feature>
<keyword evidence="4" id="KW-1185">Reference proteome</keyword>